<feature type="domain" description="CCZ1/INTU/HSP4 first Longin" evidence="2">
    <location>
        <begin position="2"/>
        <end position="68"/>
    </location>
</feature>
<proteinExistence type="predicted"/>
<organism evidence="3 4">
    <name type="scientific">Trypanosoma conorhini</name>
    <dbReference type="NCBI Taxonomy" id="83891"/>
    <lineage>
        <taxon>Eukaryota</taxon>
        <taxon>Discoba</taxon>
        <taxon>Euglenozoa</taxon>
        <taxon>Kinetoplastea</taxon>
        <taxon>Metakinetoplastina</taxon>
        <taxon>Trypanosomatida</taxon>
        <taxon>Trypanosomatidae</taxon>
        <taxon>Trypanosoma</taxon>
    </lineage>
</organism>
<name>A0A3R7LZT9_9TRYP</name>
<sequence>MENILFFHPPHVQANVQMNHVGFCIGAACLVERFGSTGLLDRIQTSQGTTVLCSPFPNLWIAVEAMEPYDSSALLPIVRRGFEVFVLRHGWSTVAALVSPVGASVGSAEPRRVLKSFYEKFAVFLETRVLLVDVRDAVRLSRGMMKPASSASVAAPEAAVGREKGHVPRWNRRWTVLAVTECLLAYPVFMRPASLAAQSMCHSLVYRYLSFLSTGGVPNDSACSSSNNENKNDSSKKRNFSVDFLRAEHRARLAGEKSTRA</sequence>
<comment type="caution">
    <text evidence="3">The sequence shown here is derived from an EMBL/GenBank/DDBJ whole genome shotgun (WGS) entry which is preliminary data.</text>
</comment>
<dbReference type="OrthoDB" id="240546at2759"/>
<evidence type="ECO:0000313" key="4">
    <source>
        <dbReference type="Proteomes" id="UP000284403"/>
    </source>
</evidence>
<evidence type="ECO:0000256" key="1">
    <source>
        <dbReference type="SAM" id="MobiDB-lite"/>
    </source>
</evidence>
<dbReference type="Pfam" id="PF19031">
    <property type="entry name" value="Intu_longin_1"/>
    <property type="match status" value="1"/>
</dbReference>
<gene>
    <name evidence="3" type="ORF">Tco025E_02771</name>
</gene>
<dbReference type="GeneID" id="40316382"/>
<accession>A0A3R7LZT9</accession>
<dbReference type="AlphaFoldDB" id="A0A3R7LZT9"/>
<protein>
    <recommendedName>
        <fullName evidence="2">CCZ1/INTU/HSP4 first Longin domain-containing protein</fullName>
    </recommendedName>
</protein>
<evidence type="ECO:0000313" key="3">
    <source>
        <dbReference type="EMBL" id="RNF23798.1"/>
    </source>
</evidence>
<keyword evidence="4" id="KW-1185">Reference proteome</keyword>
<dbReference type="RefSeq" id="XP_029230264.1">
    <property type="nucleotide sequence ID" value="XM_029369694.1"/>
</dbReference>
<reference evidence="3 4" key="1">
    <citation type="journal article" date="2018" name="BMC Genomics">
        <title>Genomic comparison of Trypanosoma conorhini and Trypanosoma rangeli to Trypanosoma cruzi strains of high and low virulence.</title>
        <authorList>
            <person name="Bradwell K.R."/>
            <person name="Koparde V.N."/>
            <person name="Matveyev A.V."/>
            <person name="Serrano M.G."/>
            <person name="Alves J.M."/>
            <person name="Parikh H."/>
            <person name="Huang B."/>
            <person name="Lee V."/>
            <person name="Espinosa-Alvarez O."/>
            <person name="Ortiz P.A."/>
            <person name="Costa-Martins A.G."/>
            <person name="Teixeira M.M."/>
            <person name="Buck G.A."/>
        </authorList>
    </citation>
    <scope>NUCLEOTIDE SEQUENCE [LARGE SCALE GENOMIC DNA]</scope>
    <source>
        <strain evidence="3 4">025E</strain>
    </source>
</reference>
<dbReference type="Proteomes" id="UP000284403">
    <property type="component" value="Unassembled WGS sequence"/>
</dbReference>
<feature type="region of interest" description="Disordered" evidence="1">
    <location>
        <begin position="221"/>
        <end position="241"/>
    </location>
</feature>
<dbReference type="GO" id="GO:0016192">
    <property type="term" value="P:vesicle-mediated transport"/>
    <property type="evidence" value="ECO:0007669"/>
    <property type="project" value="InterPro"/>
</dbReference>
<evidence type="ECO:0000259" key="2">
    <source>
        <dbReference type="Pfam" id="PF19031"/>
    </source>
</evidence>
<dbReference type="InterPro" id="IPR043987">
    <property type="entry name" value="CCZ1/INTU/HSP4_longin_1"/>
</dbReference>
<dbReference type="EMBL" id="MKKU01000112">
    <property type="protein sequence ID" value="RNF23798.1"/>
    <property type="molecule type" value="Genomic_DNA"/>
</dbReference>